<evidence type="ECO:0000313" key="2">
    <source>
        <dbReference type="EMBL" id="KAB5522492.1"/>
    </source>
</evidence>
<evidence type="ECO:0000256" key="1">
    <source>
        <dbReference type="SAM" id="SignalP"/>
    </source>
</evidence>
<evidence type="ECO:0000313" key="3">
    <source>
        <dbReference type="Proteomes" id="UP000327468"/>
    </source>
</evidence>
<dbReference type="AlphaFoldDB" id="A0A5N5JTS9"/>
<feature type="chain" id="PRO_5024457703" description="Secreted protein" evidence="1">
    <location>
        <begin position="24"/>
        <end position="108"/>
    </location>
</feature>
<dbReference type="Proteomes" id="UP000327468">
    <property type="component" value="Chromosome 27"/>
</dbReference>
<comment type="caution">
    <text evidence="2">The sequence shown here is derived from an EMBL/GenBank/DDBJ whole genome shotgun (WGS) entry which is preliminary data.</text>
</comment>
<name>A0A5N5JTS9_PANHP</name>
<reference evidence="2 3" key="1">
    <citation type="submission" date="2019-06" db="EMBL/GenBank/DDBJ databases">
        <title>A chromosome-scale genome assembly of the striped catfish, Pangasianodon hypophthalmus.</title>
        <authorList>
            <person name="Wen M."/>
            <person name="Zahm M."/>
            <person name="Roques C."/>
            <person name="Cabau C."/>
            <person name="Klopp C."/>
            <person name="Donnadieu C."/>
            <person name="Jouanno E."/>
            <person name="Avarre J.-C."/>
            <person name="Campet M."/>
            <person name="Ha T.T.T."/>
            <person name="Dugue R."/>
            <person name="Lampietro C."/>
            <person name="Louis A."/>
            <person name="Herpin A."/>
            <person name="Echchiki A."/>
            <person name="Berthelot C."/>
            <person name="Parey E."/>
            <person name="Roest-Crollius H."/>
            <person name="Braasch I."/>
            <person name="Postlethwait J."/>
            <person name="Bobe J."/>
            <person name="Montfort J."/>
            <person name="Bouchez O."/>
            <person name="Begum T."/>
            <person name="Schartl M."/>
            <person name="Guiguen Y."/>
        </authorList>
    </citation>
    <scope>NUCLEOTIDE SEQUENCE [LARGE SCALE GENOMIC DNA]</scope>
    <source>
        <strain evidence="2 3">Indonesia</strain>
        <tissue evidence="2">Blood</tissue>
    </source>
</reference>
<evidence type="ECO:0008006" key="4">
    <source>
        <dbReference type="Google" id="ProtNLM"/>
    </source>
</evidence>
<protein>
    <recommendedName>
        <fullName evidence="4">Secreted protein</fullName>
    </recommendedName>
</protein>
<gene>
    <name evidence="2" type="ORF">PHYPO_G00160100</name>
</gene>
<sequence length="108" mass="12203">MSRSPFCFIWCWQISFSIKSLFGAETSHLTLLQSHGKELPFLCVSDLGCVSEPTADTKSNRLQLRGQVKRANMEDRWMREAEWFCSGQGDNVLVCSVCGIVPSLLEKE</sequence>
<proteinExistence type="predicted"/>
<accession>A0A5N5JTS9</accession>
<keyword evidence="1" id="KW-0732">Signal</keyword>
<organism evidence="2 3">
    <name type="scientific">Pangasianodon hypophthalmus</name>
    <name type="common">Striped catfish</name>
    <name type="synonym">Helicophagus hypophthalmus</name>
    <dbReference type="NCBI Taxonomy" id="310915"/>
    <lineage>
        <taxon>Eukaryota</taxon>
        <taxon>Metazoa</taxon>
        <taxon>Chordata</taxon>
        <taxon>Craniata</taxon>
        <taxon>Vertebrata</taxon>
        <taxon>Euteleostomi</taxon>
        <taxon>Actinopterygii</taxon>
        <taxon>Neopterygii</taxon>
        <taxon>Teleostei</taxon>
        <taxon>Ostariophysi</taxon>
        <taxon>Siluriformes</taxon>
        <taxon>Pangasiidae</taxon>
        <taxon>Pangasianodon</taxon>
    </lineage>
</organism>
<dbReference type="EMBL" id="VFJC01000028">
    <property type="protein sequence ID" value="KAB5522492.1"/>
    <property type="molecule type" value="Genomic_DNA"/>
</dbReference>
<feature type="signal peptide" evidence="1">
    <location>
        <begin position="1"/>
        <end position="23"/>
    </location>
</feature>
<keyword evidence="3" id="KW-1185">Reference proteome</keyword>